<reference evidence="2" key="1">
    <citation type="submission" date="2017-06" db="EMBL/GenBank/DDBJ databases">
        <title>Novel phages from South African skin metaviromes.</title>
        <authorList>
            <person name="van Zyl L.J."/>
            <person name="Abrahams Y."/>
            <person name="Stander E.A."/>
            <person name="Kirby B.M."/>
            <person name="Clavaud C."/>
            <person name="Farcet C."/>
            <person name="Breton L."/>
            <person name="Trindade M.I."/>
        </authorList>
    </citation>
    <scope>NUCLEOTIDE SEQUENCE</scope>
</reference>
<evidence type="ECO:0000313" key="2">
    <source>
        <dbReference type="EMBL" id="ASN69341.1"/>
    </source>
</evidence>
<feature type="transmembrane region" description="Helical" evidence="1">
    <location>
        <begin position="12"/>
        <end position="35"/>
    </location>
</feature>
<proteinExistence type="predicted"/>
<organism evidence="2">
    <name type="scientific">uncultured Caudovirales phage</name>
    <dbReference type="NCBI Taxonomy" id="2100421"/>
    <lineage>
        <taxon>Viruses</taxon>
        <taxon>Duplodnaviria</taxon>
        <taxon>Heunggongvirae</taxon>
        <taxon>Uroviricota</taxon>
        <taxon>Caudoviricetes</taxon>
        <taxon>Peduoviridae</taxon>
        <taxon>Maltschvirus</taxon>
        <taxon>Maltschvirus maltsch</taxon>
    </lineage>
</organism>
<feature type="transmembrane region" description="Helical" evidence="1">
    <location>
        <begin position="125"/>
        <end position="142"/>
    </location>
</feature>
<protein>
    <submittedName>
        <fullName evidence="2">Uncharacterized protein</fullName>
    </submittedName>
</protein>
<keyword evidence="1" id="KW-0472">Membrane</keyword>
<evidence type="ECO:0000256" key="1">
    <source>
        <dbReference type="SAM" id="Phobius"/>
    </source>
</evidence>
<keyword evidence="1" id="KW-0812">Transmembrane</keyword>
<feature type="transmembrane region" description="Helical" evidence="1">
    <location>
        <begin position="85"/>
        <end position="105"/>
    </location>
</feature>
<gene>
    <name evidence="2" type="ORF">10S14_19</name>
</gene>
<accession>A0A2H4JB99</accession>
<feature type="transmembrane region" description="Helical" evidence="1">
    <location>
        <begin position="55"/>
        <end position="78"/>
    </location>
</feature>
<name>A0A2H4JB99_9CAUD</name>
<dbReference type="EMBL" id="MF417889">
    <property type="protein sequence ID" value="ASN69341.1"/>
    <property type="molecule type" value="Genomic_DNA"/>
</dbReference>
<sequence length="148" mass="16457">MLDKQKDGMSLFQLISFIYLFGMGIYTSLRGFYWIMNAESASQESELYSAMHEIISLAFWGLPFAISGILLIASAIAMPYHRTNTIFLTTFVIGHAIAAPFYYIFTLAGFENGINLLTPMQNLSLSVMCGAMAFVGGVALWNNKINKK</sequence>
<keyword evidence="1" id="KW-1133">Transmembrane helix</keyword>